<name>A0A9J7BW90_9BACT</name>
<evidence type="ECO:0000313" key="4">
    <source>
        <dbReference type="Proteomes" id="UP001059380"/>
    </source>
</evidence>
<protein>
    <recommendedName>
        <fullName evidence="5">RHS repeat protein</fullName>
    </recommendedName>
</protein>
<evidence type="ECO:0000256" key="2">
    <source>
        <dbReference type="SAM" id="SignalP"/>
    </source>
</evidence>
<dbReference type="InterPro" id="IPR006530">
    <property type="entry name" value="YD"/>
</dbReference>
<proteinExistence type="predicted"/>
<dbReference type="AlphaFoldDB" id="A0A9J7BW90"/>
<organism evidence="3 4">
    <name type="scientific">Occallatibacter riparius</name>
    <dbReference type="NCBI Taxonomy" id="1002689"/>
    <lineage>
        <taxon>Bacteria</taxon>
        <taxon>Pseudomonadati</taxon>
        <taxon>Acidobacteriota</taxon>
        <taxon>Terriglobia</taxon>
        <taxon>Terriglobales</taxon>
        <taxon>Acidobacteriaceae</taxon>
        <taxon>Occallatibacter</taxon>
    </lineage>
</organism>
<feature type="signal peptide" evidence="2">
    <location>
        <begin position="1"/>
        <end position="21"/>
    </location>
</feature>
<dbReference type="KEGG" id="orp:MOP44_04885"/>
<evidence type="ECO:0000256" key="1">
    <source>
        <dbReference type="SAM" id="MobiDB-lite"/>
    </source>
</evidence>
<feature type="compositionally biased region" description="Polar residues" evidence="1">
    <location>
        <begin position="24"/>
        <end position="35"/>
    </location>
</feature>
<feature type="region of interest" description="Disordered" evidence="1">
    <location>
        <begin position="24"/>
        <end position="46"/>
    </location>
</feature>
<evidence type="ECO:0008006" key="5">
    <source>
        <dbReference type="Google" id="ProtNLM"/>
    </source>
</evidence>
<keyword evidence="2" id="KW-0732">Signal</keyword>
<dbReference type="RefSeq" id="WP_260794796.1">
    <property type="nucleotide sequence ID" value="NZ_CP093313.1"/>
</dbReference>
<dbReference type="NCBIfam" id="TIGR01643">
    <property type="entry name" value="YD_repeat_2x"/>
    <property type="match status" value="1"/>
</dbReference>
<keyword evidence="4" id="KW-1185">Reference proteome</keyword>
<dbReference type="PANTHER" id="PTHR32305">
    <property type="match status" value="1"/>
</dbReference>
<dbReference type="Pfam" id="PF05593">
    <property type="entry name" value="RHS_repeat"/>
    <property type="match status" value="1"/>
</dbReference>
<reference evidence="3" key="1">
    <citation type="submission" date="2021-04" db="EMBL/GenBank/DDBJ databases">
        <title>Phylogenetic analysis of Acidobacteriaceae.</title>
        <authorList>
            <person name="Qiu L."/>
            <person name="Zhang Q."/>
        </authorList>
    </citation>
    <scope>NUCLEOTIDE SEQUENCE</scope>
    <source>
        <strain evidence="3">DSM 25168</strain>
    </source>
</reference>
<dbReference type="EMBL" id="CP093313">
    <property type="protein sequence ID" value="UWZ85277.1"/>
    <property type="molecule type" value="Genomic_DNA"/>
</dbReference>
<dbReference type="InterPro" id="IPR050708">
    <property type="entry name" value="T6SS_VgrG/RHS"/>
</dbReference>
<gene>
    <name evidence="3" type="ORF">MOP44_04885</name>
</gene>
<dbReference type="PANTHER" id="PTHR32305:SF15">
    <property type="entry name" value="PROTEIN RHSA-RELATED"/>
    <property type="match status" value="1"/>
</dbReference>
<sequence>MKTAFIFALGMLLPLTTVSTAAQQPPGNLADANNPSGPPGPMQAPSIWKVDPLTGALTIQIPLNKPLSGGRGPHYGDILSYNSSSTVTLQFEGISQQGQENLAAYSWVGADQTPPSFAPNGPWTSNGPVIYTNGQSIPDQPIYGVVNGVPTQVGTIQGCNITGPSLYNSTDGATHDLNVVSVVLNNTLSNYSGTNPNCNYTNTTSSATTDSSGLQTFLTNNVPSAIEPDGTTISQSGYLEDSNGNVNHFQDSEGRRVDGKYGPGGALLSYTTTSQKITLGSFAMPHPLTSEITAPYAPGTGGMTIAVDNTPANSSVTGITSIQYPDKTSYQFGYTPNAQCANQIVYGTITSITFPTGGNVEFCWAIRNIGRKTPSISAFSTLVVTDIFLSDGSGTTGHWTYSYQDLSSSGITTTETAPDGTTTTFSSNQAFAYGTIFNHDLAGTYQETQRDISNGGNHLRSVATSYYSYSPGYGMPYQVTTTYWDVSPAVKQTVQYSYDSWGNVTEKDESDFYSGSSIPWLRKTFTTYAYSQAYCPQTPTSCATAASLAAAHVVNKPSQVVIADGNGVPYSIARYGYDETALCSNSQICLTSGALNHDDTNYAVGRQSGRGNLTSEAHCAVISSGSCTSWLVSTNTYDLTGQRVGSTDPKGNTTTYSYTDTGNFSAGAPGSEGTTFTYGTSSSPTNSFLHKVTYATGAYDTYQYDYFTGGRTSHADWSQNLTGYSFDYMGRPLSVSNPDGGGSTFCYSDEGGATCNAKPPPFFAYSSTAAAPSATRNANVQYDGLARPTTVTAASGAESDTTYDSMGRVESTCNPYATGSSTSGCITYAYDGLGRVRYKCNQDNGNGSGPCVPGSSYEQWSYSGATVTFTDENRNSWVRTGDGLGRVTLVVEPNAAKTYYVYDPLGNLTCAAQDGGSGGTFTSCAAAPATWRPRKFTYDSLSRLLTAYNPETGTVCYGVWSSGACGGGYDADGNLVARTDARGVVTSFAYDSLNRLLSKTYSSAPAGALSSCYQYDNRPNGTGRLAAEWTQTGACPPSPPAGYQSLRKIGAYDVMGRIVSEQQCVAGYCTSAAVPSTPAVNCTALSGNNGLQYCFDEAGNLLAFSSGTTTGSVGNYPQAAMTFSQTFDLAGRLSTVASSWNDGTHPASLFTAQGYTPFDALSNWLIGPHIAAGRSYDNRLRVTGQTGAQQ</sequence>
<dbReference type="Gene3D" id="2.180.10.10">
    <property type="entry name" value="RHS repeat-associated core"/>
    <property type="match status" value="2"/>
</dbReference>
<accession>A0A9J7BW90</accession>
<dbReference type="InterPro" id="IPR031325">
    <property type="entry name" value="RHS_repeat"/>
</dbReference>
<evidence type="ECO:0000313" key="3">
    <source>
        <dbReference type="EMBL" id="UWZ85277.1"/>
    </source>
</evidence>
<dbReference type="Proteomes" id="UP001059380">
    <property type="component" value="Chromosome"/>
</dbReference>
<feature type="chain" id="PRO_5039915534" description="RHS repeat protein" evidence="2">
    <location>
        <begin position="22"/>
        <end position="1190"/>
    </location>
</feature>